<proteinExistence type="predicted"/>
<protein>
    <submittedName>
        <fullName evidence="2">Uncharacterized protein</fullName>
    </submittedName>
</protein>
<dbReference type="EMBL" id="MN739916">
    <property type="protein sequence ID" value="QHT77100.1"/>
    <property type="molecule type" value="Genomic_DNA"/>
</dbReference>
<evidence type="ECO:0000313" key="2">
    <source>
        <dbReference type="EMBL" id="QHT77100.1"/>
    </source>
</evidence>
<reference evidence="2" key="1">
    <citation type="journal article" date="2020" name="Nature">
        <title>Giant virus diversity and host interactions through global metagenomics.</title>
        <authorList>
            <person name="Schulz F."/>
            <person name="Roux S."/>
            <person name="Paez-Espino D."/>
            <person name="Jungbluth S."/>
            <person name="Walsh D.A."/>
            <person name="Denef V.J."/>
            <person name="McMahon K.D."/>
            <person name="Konstantinidis K.T."/>
            <person name="Eloe-Fadrosh E.A."/>
            <person name="Kyrpides N.C."/>
            <person name="Woyke T."/>
        </authorList>
    </citation>
    <scope>NUCLEOTIDE SEQUENCE</scope>
    <source>
        <strain evidence="2">GVMAG-M-3300023179-86</strain>
    </source>
</reference>
<organism evidence="2">
    <name type="scientific">viral metagenome</name>
    <dbReference type="NCBI Taxonomy" id="1070528"/>
    <lineage>
        <taxon>unclassified sequences</taxon>
        <taxon>metagenomes</taxon>
        <taxon>organismal metagenomes</taxon>
    </lineage>
</organism>
<sequence>MEKNHKDHKKSSYTVSLGDSKKSKHCNNDCGNSSSDDECKKKSCSKKKCKKCVGPPGPLVVTVMATGEPNGLEPGPDNTGTYCIIYDCNTKYLSVGCYITIVCTSIDTAYFLIKNIVIDDTGIVISIENVNEETATWEVGAKVALVGPMGQTGATGATLFDVAPIAEVSWPYGATLITGVSGLISLQLAPADNANPGLLTASQQLIAGTKYFQDVFVAANFNGNPFSPWGGFDPGSMYFDTGLNALQVYLGSTVGSTFRGTTWCSVLTDCSGYTGGLNGVTALGATGLSYGATLTSDRYLQFGSANSTNPGIVSTTGQTFSGNKYFTGLIGVGNYSSAPYVGITGSIYFNTTISGASGLQLSNGSSWSSVKSFVIDHPKNQEKLLVHGCLEGPEAGVYYRGKGLITNNESVVIELPDYVDKLATNLTVQLTPIYDGNIYKPQYFSSEVAGNKFEVHGVNGAFYWTVYGQRISFIVEPNKKEVEIKGDGPYKWL</sequence>
<name>A0A6C0H9Q9_9ZZZZ</name>
<feature type="region of interest" description="Disordered" evidence="1">
    <location>
        <begin position="1"/>
        <end position="42"/>
    </location>
</feature>
<feature type="compositionally biased region" description="Basic residues" evidence="1">
    <location>
        <begin position="1"/>
        <end position="11"/>
    </location>
</feature>
<evidence type="ECO:0000256" key="1">
    <source>
        <dbReference type="SAM" id="MobiDB-lite"/>
    </source>
</evidence>
<accession>A0A6C0H9Q9</accession>
<dbReference type="AlphaFoldDB" id="A0A6C0H9Q9"/>